<feature type="domain" description="Type II secretion system protein GspF" evidence="9">
    <location>
        <begin position="271"/>
        <end position="393"/>
    </location>
</feature>
<evidence type="ECO:0000256" key="7">
    <source>
        <dbReference type="ARBA" id="ARBA00023136"/>
    </source>
</evidence>
<comment type="subcellular location">
    <subcellularLocation>
        <location evidence="1">Cell inner membrane</location>
        <topology evidence="1">Multi-pass membrane protein</topology>
    </subcellularLocation>
</comment>
<keyword evidence="6 8" id="KW-1133">Transmembrane helix</keyword>
<feature type="transmembrane region" description="Helical" evidence="8">
    <location>
        <begin position="169"/>
        <end position="195"/>
    </location>
</feature>
<dbReference type="AlphaFoldDB" id="A0AAW7ZH40"/>
<reference evidence="10" key="1">
    <citation type="journal article" date="2023" name="J. Hazard. Mater.">
        <title>Anaerobic biodegradation of pyrene and benzo[a]pyrene by a new sulfate-reducing Desulforamulus aquiferis strain DSA.</title>
        <authorList>
            <person name="Zhang Z."/>
            <person name="Sun J."/>
            <person name="Gong X."/>
            <person name="Wang C."/>
            <person name="Wang H."/>
        </authorList>
    </citation>
    <scope>NUCLEOTIDE SEQUENCE</scope>
    <source>
        <strain evidence="10">DSA</strain>
    </source>
</reference>
<evidence type="ECO:0000313" key="10">
    <source>
        <dbReference type="EMBL" id="MDO7788651.1"/>
    </source>
</evidence>
<evidence type="ECO:0000256" key="6">
    <source>
        <dbReference type="ARBA" id="ARBA00022989"/>
    </source>
</evidence>
<evidence type="ECO:0000256" key="2">
    <source>
        <dbReference type="ARBA" id="ARBA00005745"/>
    </source>
</evidence>
<dbReference type="PANTHER" id="PTHR30012">
    <property type="entry name" value="GENERAL SECRETION PATHWAY PROTEIN"/>
    <property type="match status" value="1"/>
</dbReference>
<evidence type="ECO:0000259" key="9">
    <source>
        <dbReference type="Pfam" id="PF00482"/>
    </source>
</evidence>
<evidence type="ECO:0000256" key="4">
    <source>
        <dbReference type="ARBA" id="ARBA00022519"/>
    </source>
</evidence>
<dbReference type="PANTHER" id="PTHR30012:SF0">
    <property type="entry name" value="TYPE II SECRETION SYSTEM PROTEIN F-RELATED"/>
    <property type="match status" value="1"/>
</dbReference>
<dbReference type="GO" id="GO:0005886">
    <property type="term" value="C:plasma membrane"/>
    <property type="evidence" value="ECO:0007669"/>
    <property type="project" value="UniProtKB-SubCell"/>
</dbReference>
<name>A0AAW7ZH40_9FIRM</name>
<keyword evidence="3" id="KW-1003">Cell membrane</keyword>
<feature type="domain" description="Type II secretion system protein GspF" evidence="9">
    <location>
        <begin position="69"/>
        <end position="192"/>
    </location>
</feature>
<keyword evidence="11" id="KW-1185">Reference proteome</keyword>
<accession>A0AAW7ZH40</accession>
<keyword evidence="4" id="KW-0997">Cell inner membrane</keyword>
<evidence type="ECO:0000256" key="3">
    <source>
        <dbReference type="ARBA" id="ARBA00022475"/>
    </source>
</evidence>
<reference evidence="10" key="2">
    <citation type="submission" date="2023-03" db="EMBL/GenBank/DDBJ databases">
        <authorList>
            <person name="Zhang Z."/>
        </authorList>
    </citation>
    <scope>NUCLEOTIDE SEQUENCE</scope>
    <source>
        <strain evidence="10">DSA</strain>
    </source>
</reference>
<feature type="transmembrane region" description="Helical" evidence="8">
    <location>
        <begin position="373"/>
        <end position="394"/>
    </location>
</feature>
<dbReference type="GO" id="GO:0015628">
    <property type="term" value="P:protein secretion by the type II secretion system"/>
    <property type="evidence" value="ECO:0007669"/>
    <property type="project" value="TreeGrafter"/>
</dbReference>
<evidence type="ECO:0000313" key="11">
    <source>
        <dbReference type="Proteomes" id="UP001172911"/>
    </source>
</evidence>
<dbReference type="Pfam" id="PF00482">
    <property type="entry name" value="T2SSF"/>
    <property type="match status" value="2"/>
</dbReference>
<dbReference type="Gene3D" id="1.20.81.30">
    <property type="entry name" value="Type II secretion system (T2SS), domain F"/>
    <property type="match status" value="2"/>
</dbReference>
<keyword evidence="5 8" id="KW-0812">Transmembrane</keyword>
<proteinExistence type="inferred from homology"/>
<keyword evidence="7 8" id="KW-0472">Membrane</keyword>
<dbReference type="InterPro" id="IPR003004">
    <property type="entry name" value="GspF/PilC"/>
</dbReference>
<feature type="transmembrane region" description="Helical" evidence="8">
    <location>
        <begin position="222"/>
        <end position="245"/>
    </location>
</feature>
<evidence type="ECO:0000256" key="1">
    <source>
        <dbReference type="ARBA" id="ARBA00004429"/>
    </source>
</evidence>
<sequence>MPLYSYQVMDKTGNTLDGRLEADNEWTAASRLSSMGYVPLEINEIADAKKKKSSSLFSKKIKIADLSFFTRQLSAMLNAGIPLTRCLYTLGEQSNNPQLAQSVSEVAKKVEGGMSFSDALGEHPKIFNTMYVEMVRTGEIGGSLHEILRRLSEQLEREKSLRDSIKAATFYPSVVLIFAGLVVLAMMFFVVPIFVGFFPEGIELPLATKIIMAFSESLRSSWYMYIVGLIVFVIGMKIFIASSFGHRIWENIKFRLPIFGDLFKKVTIARFSRTLATLLSGGIPVLQALAAVGPATGSSQIAEAMKFTGSSIQEGQSIAAPLKKSGLFPPMVINMIAVGEETGQLSQLLGRVADFYEEEVATMTKGLTAIIEPLLLITVGASIGGVVIAIYLPIFTVVTTVAK</sequence>
<dbReference type="InterPro" id="IPR018076">
    <property type="entry name" value="T2SS_GspF_dom"/>
</dbReference>
<gene>
    <name evidence="10" type="ORF">P6N53_15590</name>
</gene>
<dbReference type="FunFam" id="1.20.81.30:FF:000001">
    <property type="entry name" value="Type II secretion system protein F"/>
    <property type="match status" value="2"/>
</dbReference>
<comment type="caution">
    <text evidence="10">The sequence shown here is derived from an EMBL/GenBank/DDBJ whole genome shotgun (WGS) entry which is preliminary data.</text>
</comment>
<dbReference type="PRINTS" id="PR00812">
    <property type="entry name" value="BCTERIALGSPF"/>
</dbReference>
<dbReference type="RefSeq" id="WP_304544780.1">
    <property type="nucleotide sequence ID" value="NZ_JARPTC010000023.1"/>
</dbReference>
<dbReference type="Proteomes" id="UP001172911">
    <property type="component" value="Unassembled WGS sequence"/>
</dbReference>
<protein>
    <submittedName>
        <fullName evidence="10">Type II secretion system F family protein</fullName>
    </submittedName>
</protein>
<dbReference type="EMBL" id="JARPTC010000023">
    <property type="protein sequence ID" value="MDO7788651.1"/>
    <property type="molecule type" value="Genomic_DNA"/>
</dbReference>
<dbReference type="InterPro" id="IPR042094">
    <property type="entry name" value="T2SS_GspF_sf"/>
</dbReference>
<organism evidence="10 11">
    <name type="scientific">Desulforamulus aquiferis</name>
    <dbReference type="NCBI Taxonomy" id="1397668"/>
    <lineage>
        <taxon>Bacteria</taxon>
        <taxon>Bacillati</taxon>
        <taxon>Bacillota</taxon>
        <taxon>Clostridia</taxon>
        <taxon>Eubacteriales</taxon>
        <taxon>Peptococcaceae</taxon>
        <taxon>Desulforamulus</taxon>
    </lineage>
</organism>
<evidence type="ECO:0000256" key="8">
    <source>
        <dbReference type="SAM" id="Phobius"/>
    </source>
</evidence>
<evidence type="ECO:0000256" key="5">
    <source>
        <dbReference type="ARBA" id="ARBA00022692"/>
    </source>
</evidence>
<comment type="similarity">
    <text evidence="2">Belongs to the GSP F family.</text>
</comment>